<protein>
    <submittedName>
        <fullName evidence="6">Zinc transport system substrate-binding protein</fullName>
    </submittedName>
</protein>
<dbReference type="InterPro" id="IPR006127">
    <property type="entry name" value="ZnuA-like"/>
</dbReference>
<dbReference type="PROSITE" id="PS51257">
    <property type="entry name" value="PROKAR_LIPOPROTEIN"/>
    <property type="match status" value="1"/>
</dbReference>
<comment type="similarity">
    <text evidence="3">Belongs to the bacterial solute-binding protein 9 family.</text>
</comment>
<feature type="signal peptide" evidence="5">
    <location>
        <begin position="1"/>
        <end position="18"/>
    </location>
</feature>
<keyword evidence="2 5" id="KW-0732">Signal</keyword>
<organism evidence="6 7">
    <name type="scientific">Bacillus chungangensis</name>
    <dbReference type="NCBI Taxonomy" id="587633"/>
    <lineage>
        <taxon>Bacteria</taxon>
        <taxon>Bacillati</taxon>
        <taxon>Bacillota</taxon>
        <taxon>Bacilli</taxon>
        <taxon>Bacillales</taxon>
        <taxon>Bacillaceae</taxon>
        <taxon>Bacillus</taxon>
    </lineage>
</organism>
<comment type="caution">
    <text evidence="6">The sequence shown here is derived from an EMBL/GenBank/DDBJ whole genome shotgun (WGS) entry which is preliminary data.</text>
</comment>
<evidence type="ECO:0000256" key="2">
    <source>
        <dbReference type="ARBA" id="ARBA00022729"/>
    </source>
</evidence>
<dbReference type="Proteomes" id="UP001223586">
    <property type="component" value="Unassembled WGS sequence"/>
</dbReference>
<dbReference type="PANTHER" id="PTHR42953:SF8">
    <property type="entry name" value="ZINT DOMAIN-CONTAINING PROTEIN"/>
    <property type="match status" value="1"/>
</dbReference>
<feature type="region of interest" description="Disordered" evidence="4">
    <location>
        <begin position="127"/>
        <end position="150"/>
    </location>
</feature>
<dbReference type="PANTHER" id="PTHR42953">
    <property type="entry name" value="HIGH-AFFINITY ZINC UPTAKE SYSTEM PROTEIN ZNUA-RELATED"/>
    <property type="match status" value="1"/>
</dbReference>
<dbReference type="InterPro" id="IPR006128">
    <property type="entry name" value="Lipoprotein_PsaA-like"/>
</dbReference>
<proteinExistence type="inferred from homology"/>
<sequence>MKKARLYLIILLILSAFAAGCSSSSKSPATTEKEKLTVYTTIYPLEDFAKKIGGEHVEVASIYPPGADAHTYEPTQKVILKIANSDLFIYNGAGMESFTNKLTDTLSKENVKIVESTEGISLIDHSHEHEEENEDGHDHDHGEEGHHHHNVDPHVWLDPVLAMHQANLIKEALIELKPDAEEDFKKNYAAIKKQFEELDNKFRETVEHGQKKEILVAHEAYGYWEKRYGIKQISVTGLSPTNEPSQKKLAEIIEIAKEHELNYIIFETFATPKIADIVKKEIGAEILRMHHLSSQSEEDKKENKDYFDLMNENIETLQKALQ</sequence>
<dbReference type="EMBL" id="JAUSTT010000014">
    <property type="protein sequence ID" value="MDQ0176658.1"/>
    <property type="molecule type" value="Genomic_DNA"/>
</dbReference>
<dbReference type="InterPro" id="IPR050492">
    <property type="entry name" value="Bact_metal-bind_prot9"/>
</dbReference>
<dbReference type="PRINTS" id="PR00691">
    <property type="entry name" value="ADHESINB"/>
</dbReference>
<evidence type="ECO:0000256" key="4">
    <source>
        <dbReference type="SAM" id="MobiDB-lite"/>
    </source>
</evidence>
<dbReference type="InterPro" id="IPR006129">
    <property type="entry name" value="AdhesinB"/>
</dbReference>
<dbReference type="PRINTS" id="PR00690">
    <property type="entry name" value="ADHESNFAMILY"/>
</dbReference>
<accession>A0ABT9WU63</accession>
<evidence type="ECO:0000256" key="5">
    <source>
        <dbReference type="SAM" id="SignalP"/>
    </source>
</evidence>
<dbReference type="SUPFAM" id="SSF53807">
    <property type="entry name" value="Helical backbone' metal receptor"/>
    <property type="match status" value="1"/>
</dbReference>
<feature type="chain" id="PRO_5046784628" evidence="5">
    <location>
        <begin position="19"/>
        <end position="322"/>
    </location>
</feature>
<dbReference type="Gene3D" id="3.40.50.1980">
    <property type="entry name" value="Nitrogenase molybdenum iron protein domain"/>
    <property type="match status" value="2"/>
</dbReference>
<keyword evidence="1 3" id="KW-0813">Transport</keyword>
<evidence type="ECO:0000256" key="1">
    <source>
        <dbReference type="ARBA" id="ARBA00022448"/>
    </source>
</evidence>
<gene>
    <name evidence="6" type="ORF">J2S08_002516</name>
</gene>
<dbReference type="Pfam" id="PF01297">
    <property type="entry name" value="ZnuA"/>
    <property type="match status" value="1"/>
</dbReference>
<keyword evidence="7" id="KW-1185">Reference proteome</keyword>
<evidence type="ECO:0000313" key="6">
    <source>
        <dbReference type="EMBL" id="MDQ0176658.1"/>
    </source>
</evidence>
<dbReference type="RefSeq" id="WP_307229986.1">
    <property type="nucleotide sequence ID" value="NZ_JAUSTT010000014.1"/>
</dbReference>
<evidence type="ECO:0000256" key="3">
    <source>
        <dbReference type="RuleBase" id="RU003512"/>
    </source>
</evidence>
<name>A0ABT9WU63_9BACI</name>
<reference evidence="6 7" key="1">
    <citation type="submission" date="2023-07" db="EMBL/GenBank/DDBJ databases">
        <title>Genomic Encyclopedia of Type Strains, Phase IV (KMG-IV): sequencing the most valuable type-strain genomes for metagenomic binning, comparative biology and taxonomic classification.</title>
        <authorList>
            <person name="Goeker M."/>
        </authorList>
    </citation>
    <scope>NUCLEOTIDE SEQUENCE [LARGE SCALE GENOMIC DNA]</scope>
    <source>
        <strain evidence="6 7">DSM 23837</strain>
    </source>
</reference>
<evidence type="ECO:0000313" key="7">
    <source>
        <dbReference type="Proteomes" id="UP001223586"/>
    </source>
</evidence>